<evidence type="ECO:0000313" key="2">
    <source>
        <dbReference type="Proteomes" id="UP000008136"/>
    </source>
</evidence>
<proteinExistence type="predicted"/>
<dbReference type="Proteomes" id="UP000008136">
    <property type="component" value="Chromosome"/>
</dbReference>
<dbReference type="GeneID" id="10394898"/>
<dbReference type="AlphaFoldDB" id="F2KQW0"/>
<dbReference type="STRING" id="693661.Arcve_1769"/>
<dbReference type="RefSeq" id="WP_013684422.1">
    <property type="nucleotide sequence ID" value="NC_015320.1"/>
</dbReference>
<accession>F2KQW0</accession>
<name>F2KQW0_ARCVS</name>
<keyword evidence="2" id="KW-1185">Reference proteome</keyword>
<organism evidence="1 2">
    <name type="scientific">Archaeoglobus veneficus (strain DSM 11195 / SNP6)</name>
    <dbReference type="NCBI Taxonomy" id="693661"/>
    <lineage>
        <taxon>Archaea</taxon>
        <taxon>Methanobacteriati</taxon>
        <taxon>Methanobacteriota</taxon>
        <taxon>Archaeoglobi</taxon>
        <taxon>Archaeoglobales</taxon>
        <taxon>Archaeoglobaceae</taxon>
        <taxon>Archaeoglobus</taxon>
    </lineage>
</organism>
<gene>
    <name evidence="1" type="ordered locus">Arcve_1769</name>
</gene>
<sequence>MNFGWNPAAKLEGNMHSILRDSYDIMRTTGDFSILELSVDFEEAERLERIFNPDVRRMLRNFCKEYDFEIFLHLLYGREDFSRVRLNAGDEEFVSFVKTIVEFFDFVPLGYAILHTGRRFRRLSVEEQIENVVKCVNVVKDVHPLVAVEMGRKGAFMDSVDEILAVAEREVEIVVNTSLLWAASLFDRKILEENIEKLSTLKCAAIHWGASELRNGREIHNLSLLDSSLPAEIFKALKSENHIVEIFGSAKLVAENVSFLKKLLG</sequence>
<dbReference type="EMBL" id="CP002588">
    <property type="protein sequence ID" value="AEA47766.1"/>
    <property type="molecule type" value="Genomic_DNA"/>
</dbReference>
<dbReference type="SUPFAM" id="SSF51658">
    <property type="entry name" value="Xylose isomerase-like"/>
    <property type="match status" value="1"/>
</dbReference>
<dbReference type="InterPro" id="IPR036237">
    <property type="entry name" value="Xyl_isomerase-like_sf"/>
</dbReference>
<dbReference type="KEGG" id="ave:Arcve_1769"/>
<evidence type="ECO:0000313" key="1">
    <source>
        <dbReference type="EMBL" id="AEA47766.1"/>
    </source>
</evidence>
<protein>
    <recommendedName>
        <fullName evidence="3">Xylose isomerase domain-containing protein TIM barrel</fullName>
    </recommendedName>
</protein>
<dbReference type="HOGENOM" id="CLU_1048073_0_0_2"/>
<reference evidence="1 2" key="1">
    <citation type="submission" date="2011-03" db="EMBL/GenBank/DDBJ databases">
        <title>The complete genome of Archaeoglobus veneficus SNP6.</title>
        <authorList>
            <consortium name="US DOE Joint Genome Institute (JGI-PGF)"/>
            <person name="Lucas S."/>
            <person name="Copeland A."/>
            <person name="Lapidus A."/>
            <person name="Bruce D."/>
            <person name="Goodwin L."/>
            <person name="Pitluck S."/>
            <person name="Kyrpides N."/>
            <person name="Mavromatis K."/>
            <person name="Pagani I."/>
            <person name="Ivanova N."/>
            <person name="Mikhailova N."/>
            <person name="Lu M."/>
            <person name="Detter J.C."/>
            <person name="Tapia R."/>
            <person name="Han C."/>
            <person name="Land M."/>
            <person name="Hauser L."/>
            <person name="Markowitz V."/>
            <person name="Cheng J.-F."/>
            <person name="Hugenholtz P."/>
            <person name="Woyke T."/>
            <person name="Wu D."/>
            <person name="Spring S."/>
            <person name="Brambilla E."/>
            <person name="Klenk H.-P."/>
            <person name="Eisen J.A."/>
        </authorList>
    </citation>
    <scope>NUCLEOTIDE SEQUENCE [LARGE SCALE GENOMIC DNA]</scope>
    <source>
        <strain>SNP6</strain>
    </source>
</reference>
<dbReference type="Gene3D" id="3.20.20.150">
    <property type="entry name" value="Divalent-metal-dependent TIM barrel enzymes"/>
    <property type="match status" value="1"/>
</dbReference>
<evidence type="ECO:0008006" key="3">
    <source>
        <dbReference type="Google" id="ProtNLM"/>
    </source>
</evidence>